<keyword evidence="6" id="KW-1185">Reference proteome</keyword>
<feature type="compositionally biased region" description="Acidic residues" evidence="3">
    <location>
        <begin position="54"/>
        <end position="63"/>
    </location>
</feature>
<feature type="region of interest" description="Disordered" evidence="3">
    <location>
        <begin position="34"/>
        <end position="70"/>
    </location>
</feature>
<dbReference type="InterPro" id="IPR013272">
    <property type="entry name" value="Vps72/YL1_C"/>
</dbReference>
<dbReference type="PANTHER" id="PTHR13275">
    <property type="entry name" value="YL-1 PROTEIN TRANSCRIPTION FACTOR-LIKE 1"/>
    <property type="match status" value="1"/>
</dbReference>
<evidence type="ECO:0000313" key="5">
    <source>
        <dbReference type="EMBL" id="OAF65703.1"/>
    </source>
</evidence>
<dbReference type="Proteomes" id="UP000078046">
    <property type="component" value="Unassembled WGS sequence"/>
</dbReference>
<dbReference type="Pfam" id="PF05764">
    <property type="entry name" value="YL1"/>
    <property type="match status" value="1"/>
</dbReference>
<proteinExistence type="inferred from homology"/>
<evidence type="ECO:0000259" key="4">
    <source>
        <dbReference type="SMART" id="SM00993"/>
    </source>
</evidence>
<dbReference type="PANTHER" id="PTHR13275:SF4">
    <property type="entry name" value="VACUOLAR PROTEIN SORTING-ASSOCIATED PROTEIN 72 HOMOLOG"/>
    <property type="match status" value="1"/>
</dbReference>
<evidence type="ECO:0000256" key="3">
    <source>
        <dbReference type="SAM" id="MobiDB-lite"/>
    </source>
</evidence>
<evidence type="ECO:0000256" key="2">
    <source>
        <dbReference type="ARBA" id="ARBA00020000"/>
    </source>
</evidence>
<dbReference type="InterPro" id="IPR046757">
    <property type="entry name" value="YL1_N"/>
</dbReference>
<dbReference type="GO" id="GO:0005634">
    <property type="term" value="C:nucleus"/>
    <property type="evidence" value="ECO:0007669"/>
    <property type="project" value="TreeGrafter"/>
</dbReference>
<feature type="domain" description="Vps72/YL1 C-terminal" evidence="4">
    <location>
        <begin position="242"/>
        <end position="271"/>
    </location>
</feature>
<comment type="similarity">
    <text evidence="1">Belongs to the VPS72/YL1 family.</text>
</comment>
<name>A0A177AWF2_9BILA</name>
<comment type="caution">
    <text evidence="5">The sequence shown here is derived from an EMBL/GenBank/DDBJ whole genome shotgun (WGS) entry which is preliminary data.</text>
</comment>
<reference evidence="5 6" key="1">
    <citation type="submission" date="2016-04" db="EMBL/GenBank/DDBJ databases">
        <title>The genome of Intoshia linei affirms orthonectids as highly simplified spiralians.</title>
        <authorList>
            <person name="Mikhailov K.V."/>
            <person name="Slusarev G.S."/>
            <person name="Nikitin M.A."/>
            <person name="Logacheva M.D."/>
            <person name="Penin A."/>
            <person name="Aleoshin V."/>
            <person name="Panchin Y.V."/>
        </authorList>
    </citation>
    <scope>NUCLEOTIDE SEQUENCE [LARGE SCALE GENOMIC DNA]</scope>
    <source>
        <strain evidence="5">Intl2013</strain>
        <tissue evidence="5">Whole animal</tissue>
    </source>
</reference>
<organism evidence="5 6">
    <name type="scientific">Intoshia linei</name>
    <dbReference type="NCBI Taxonomy" id="1819745"/>
    <lineage>
        <taxon>Eukaryota</taxon>
        <taxon>Metazoa</taxon>
        <taxon>Spiralia</taxon>
        <taxon>Lophotrochozoa</taxon>
        <taxon>Mesozoa</taxon>
        <taxon>Orthonectida</taxon>
        <taxon>Rhopaluridae</taxon>
        <taxon>Intoshia</taxon>
    </lineage>
</organism>
<evidence type="ECO:0000313" key="6">
    <source>
        <dbReference type="Proteomes" id="UP000078046"/>
    </source>
</evidence>
<gene>
    <name evidence="5" type="ORF">A3Q56_06588</name>
</gene>
<dbReference type="AlphaFoldDB" id="A0A177AWF2"/>
<feature type="compositionally biased region" description="Low complexity" evidence="3">
    <location>
        <begin position="44"/>
        <end position="53"/>
    </location>
</feature>
<dbReference type="SMART" id="SM00993">
    <property type="entry name" value="YL1_C"/>
    <property type="match status" value="1"/>
</dbReference>
<evidence type="ECO:0000256" key="1">
    <source>
        <dbReference type="ARBA" id="ARBA00006832"/>
    </source>
</evidence>
<protein>
    <recommendedName>
        <fullName evidence="2">Vacuolar protein sorting-associated protein 72 homolog</fullName>
    </recommendedName>
</protein>
<accession>A0A177AWF2</accession>
<sequence length="288" mass="33865">MKFFRKLRGSRMRTLYTTNENDVFYDTIYGGLEEKANDDDFQPDTDSTNGSDSTDTDFSDTETDSAKEEIDITKKSKKNVYMDPRLKKSGMTNIGKPVEKKEKKKFIQFPLYYERKSFRSSTNEKREHTEEAVKIREEKMKLKPIFKKSEFKVYTQEEMLTEAKITEKINLESLDRHNKWEIERKRKNKKSTYNIDTNKIMTISRLNGDGTDYKNTIHFTCPDDLQKYFSVEKFNTEPSKQKFCKITDKPAKYIDPVTDTPYHSVDVFKAIRKSKEIPNNSTSAPTNK</sequence>
<dbReference type="OrthoDB" id="78296at2759"/>
<dbReference type="Pfam" id="PF08265">
    <property type="entry name" value="YL1_C"/>
    <property type="match status" value="1"/>
</dbReference>
<dbReference type="EMBL" id="LWCA01001181">
    <property type="protein sequence ID" value="OAF65703.1"/>
    <property type="molecule type" value="Genomic_DNA"/>
</dbReference>